<feature type="region of interest" description="Disordered" evidence="1">
    <location>
        <begin position="1085"/>
        <end position="1104"/>
    </location>
</feature>
<feature type="region of interest" description="Disordered" evidence="1">
    <location>
        <begin position="989"/>
        <end position="1015"/>
    </location>
</feature>
<evidence type="ECO:0000256" key="1">
    <source>
        <dbReference type="SAM" id="MobiDB-lite"/>
    </source>
</evidence>
<organism evidence="2 3">
    <name type="scientific">Zootermopsis nevadensis</name>
    <name type="common">Dampwood termite</name>
    <dbReference type="NCBI Taxonomy" id="136037"/>
    <lineage>
        <taxon>Eukaryota</taxon>
        <taxon>Metazoa</taxon>
        <taxon>Ecdysozoa</taxon>
        <taxon>Arthropoda</taxon>
        <taxon>Hexapoda</taxon>
        <taxon>Insecta</taxon>
        <taxon>Pterygota</taxon>
        <taxon>Neoptera</taxon>
        <taxon>Polyneoptera</taxon>
        <taxon>Dictyoptera</taxon>
        <taxon>Blattodea</taxon>
        <taxon>Blattoidea</taxon>
        <taxon>Termitoidae</taxon>
        <taxon>Termopsidae</taxon>
        <taxon>Zootermopsis</taxon>
    </lineage>
</organism>
<gene>
    <name evidence="2" type="ORF">L798_15086</name>
</gene>
<name>A0A067QXW8_ZOONE</name>
<dbReference type="Proteomes" id="UP000027135">
    <property type="component" value="Unassembled WGS sequence"/>
</dbReference>
<evidence type="ECO:0000313" key="3">
    <source>
        <dbReference type="Proteomes" id="UP000027135"/>
    </source>
</evidence>
<evidence type="ECO:0000313" key="2">
    <source>
        <dbReference type="EMBL" id="KDR11003.1"/>
    </source>
</evidence>
<sequence>METDNPFPLYAEVIQQPQMMGCELTHITDYQEAINKKYGYSRKDATSKTITLLSPSSFTVLPWYPTSNKNDKLTSSMEIKAKSHHIIHTKIIHSGTICNSTESRVPNVSVTVLKNLPDFVKSKQFLTIIQTGPHKYDRVQMEKHPYERELLFNLEINEFCMHRHAPYLNTWGAGESASNIYADHLQRAFVKADTAVISTMIKFLKNCNSAINSHHVHDTGSSTTYKMLCVSNSNMASASENHGEQSDYHISDLEEDKTVSKIDLSVTRQTKYLHASNILWYSLPVVLFNEEMPLYTDNISLFNTSYSWLEGEKSQVLETYNAICKNRHIQSACIANSISSCSNKHSSMLAECISFDDSSRKVSSVKIWEYSDDRKVINKNNEPFTSSVVLHEDDVTIESEASTSLEEHGLDTDGRELSDIEMQKKTMDADSVYHLRDFTRDSTDETGFGGHPIIKFHKLQSLSQPSLPTYWLDSSTDDEPDDGSDSLSETFTECEDIHQENIPKLLGAVTEVNKGKEDTETMPHDTLNAVPYETAEEETVLIDSNKNVHTIESGHLVINTKSNVNTCFNELCNKLHNFHSKNNLIFYEETKLLNSPSFDMNGGNNAHVVPFGTIRDSDIWYRENALELESEISQNINGNEDQVNERNEKQNPLLSLPNSEKIFSVDTIIPDGNAQFKVQILSDNANPQNRPKTKKTHTEERYYSHPILSACDSNYAHGENVQNKVCALTLPSNTNTSKSQVDVPTSQTHGAQEEIYDLTEANSKIHNRYKPHMKRGNISSPKYISAQKSQIFTRSVSPDDVCSSDVNQHLPGQNEQAVFYNSASKSVSDCWEVNNQTQQVSCPGIQNNYSHNQMAQVHNRHLEDTLHSCVDMAIKKYENDISCYTEAKPTRDVTVQTNIRSFSNLWNKNYCFLCFNNYNQFNNNGLKDGNHQNLALKRNIEALYLESVSVHKKARYEILESINVEPDICELPINLSSKSQKSETNEGFFCDYNNDESDSEDEELQDTSKMDVDSDHKVPDVAKDISWMGDDMNQKELYMRDQIIKAPSKGEHNFEWKDQCQLPNTCKYFTEERANRSRVSLKRSIRIGLSKKAQPSPLHPHYPQ</sequence>
<protein>
    <submittedName>
        <fullName evidence="2">Uncharacterized protein</fullName>
    </submittedName>
</protein>
<keyword evidence="3" id="KW-1185">Reference proteome</keyword>
<feature type="compositionally biased region" description="Basic and acidic residues" evidence="1">
    <location>
        <begin position="1006"/>
        <end position="1015"/>
    </location>
</feature>
<reference evidence="2 3" key="1">
    <citation type="journal article" date="2014" name="Nat. Commun.">
        <title>Molecular traces of alternative social organization in a termite genome.</title>
        <authorList>
            <person name="Terrapon N."/>
            <person name="Li C."/>
            <person name="Robertson H.M."/>
            <person name="Ji L."/>
            <person name="Meng X."/>
            <person name="Booth W."/>
            <person name="Chen Z."/>
            <person name="Childers C.P."/>
            <person name="Glastad K.M."/>
            <person name="Gokhale K."/>
            <person name="Gowin J."/>
            <person name="Gronenberg W."/>
            <person name="Hermansen R.A."/>
            <person name="Hu H."/>
            <person name="Hunt B.G."/>
            <person name="Huylmans A.K."/>
            <person name="Khalil S.M."/>
            <person name="Mitchell R.D."/>
            <person name="Munoz-Torres M.C."/>
            <person name="Mustard J.A."/>
            <person name="Pan H."/>
            <person name="Reese J.T."/>
            <person name="Scharf M.E."/>
            <person name="Sun F."/>
            <person name="Vogel H."/>
            <person name="Xiao J."/>
            <person name="Yang W."/>
            <person name="Yang Z."/>
            <person name="Yang Z."/>
            <person name="Zhou J."/>
            <person name="Zhu J."/>
            <person name="Brent C.S."/>
            <person name="Elsik C.G."/>
            <person name="Goodisman M.A."/>
            <person name="Liberles D.A."/>
            <person name="Roe R.M."/>
            <person name="Vargo E.L."/>
            <person name="Vilcinskas A."/>
            <person name="Wang J."/>
            <person name="Bornberg-Bauer E."/>
            <person name="Korb J."/>
            <person name="Zhang G."/>
            <person name="Liebig J."/>
        </authorList>
    </citation>
    <scope>NUCLEOTIDE SEQUENCE [LARGE SCALE GENOMIC DNA]</scope>
    <source>
        <tissue evidence="2">Whole organism</tissue>
    </source>
</reference>
<accession>A0A067QXW8</accession>
<dbReference type="AlphaFoldDB" id="A0A067QXW8"/>
<dbReference type="EMBL" id="KK853129">
    <property type="protein sequence ID" value="KDR11003.1"/>
    <property type="molecule type" value="Genomic_DNA"/>
</dbReference>
<proteinExistence type="predicted"/>
<feature type="compositionally biased region" description="Acidic residues" evidence="1">
    <location>
        <begin position="993"/>
        <end position="1005"/>
    </location>
</feature>
<dbReference type="InParanoid" id="A0A067QXW8"/>